<dbReference type="AlphaFoldDB" id="A0A2T5B8X2"/>
<dbReference type="InterPro" id="IPR058626">
    <property type="entry name" value="MdtA-like_b-barrel"/>
</dbReference>
<dbReference type="Gene3D" id="2.40.50.100">
    <property type="match status" value="1"/>
</dbReference>
<dbReference type="InterPro" id="IPR058627">
    <property type="entry name" value="MdtA-like_C"/>
</dbReference>
<keyword evidence="4" id="KW-0732">Signal</keyword>
<gene>
    <name evidence="9" type="ORF">C7449_104510</name>
</gene>
<dbReference type="GO" id="GO:0030313">
    <property type="term" value="C:cell envelope"/>
    <property type="evidence" value="ECO:0007669"/>
    <property type="project" value="UniProtKB-SubCell"/>
</dbReference>
<comment type="caution">
    <text evidence="9">The sequence shown here is derived from an EMBL/GenBank/DDBJ whole genome shotgun (WGS) entry which is preliminary data.</text>
</comment>
<sequence length="376" mass="39502">MRLPAVLILAIASGPLAAAGAASLAHAQQAPAQQAPAVVVAPAKIMDLRESADFTGRLVAYQKVDIRARVSGFLESVNFKEGQDVKAGSLLYEVEDGTYRAAVQEIEGSIKAAEAQRDLAIIERDRSKRLLASNTVSQSQLDVAEAQVKKAEADLARLNGSKAQAELNLSYTRITAPFDGIVGLSAVDVGALVGPEAGALTTLTRLDPMYAEFSVATSLLLTYREEVREGKISSGANVRIILPDGTEYPSKGTVNFVSSNVAQGTDTVTVRAEFPNPHGVLLDGTLVRVSLEQTNEQDVLAIPQEAVQRDQQGAFVMVVGADSKVELRRVDIARTTRGHAVIASGLKEGEQVITEGVGKVRPGIVVDAAPAAAAGG</sequence>
<dbReference type="GO" id="GO:0005886">
    <property type="term" value="C:plasma membrane"/>
    <property type="evidence" value="ECO:0007669"/>
    <property type="project" value="TreeGrafter"/>
</dbReference>
<dbReference type="InterPro" id="IPR058624">
    <property type="entry name" value="MdtA-like_HH"/>
</dbReference>
<feature type="domain" description="Multidrug resistance protein MdtA-like C-terminal permuted SH3" evidence="8">
    <location>
        <begin position="298"/>
        <end position="358"/>
    </location>
</feature>
<dbReference type="EMBL" id="PZZZ01000004">
    <property type="protein sequence ID" value="PTM95431.1"/>
    <property type="molecule type" value="Genomic_DNA"/>
</dbReference>
<dbReference type="GO" id="GO:0046677">
    <property type="term" value="P:response to antibiotic"/>
    <property type="evidence" value="ECO:0007669"/>
    <property type="project" value="TreeGrafter"/>
</dbReference>
<name>A0A2T5B8X2_MYCDI</name>
<dbReference type="FunFam" id="2.40.420.20:FF:000001">
    <property type="entry name" value="Efflux RND transporter periplasmic adaptor subunit"/>
    <property type="match status" value="1"/>
</dbReference>
<evidence type="ECO:0000256" key="2">
    <source>
        <dbReference type="ARBA" id="ARBA00009477"/>
    </source>
</evidence>
<evidence type="ECO:0000256" key="4">
    <source>
        <dbReference type="SAM" id="SignalP"/>
    </source>
</evidence>
<dbReference type="Proteomes" id="UP000241247">
    <property type="component" value="Unassembled WGS sequence"/>
</dbReference>
<evidence type="ECO:0000256" key="3">
    <source>
        <dbReference type="SAM" id="Coils"/>
    </source>
</evidence>
<dbReference type="Gene3D" id="1.10.287.470">
    <property type="entry name" value="Helix hairpin bin"/>
    <property type="match status" value="1"/>
</dbReference>
<dbReference type="InterPro" id="IPR006143">
    <property type="entry name" value="RND_pump_MFP"/>
</dbReference>
<dbReference type="Gene3D" id="2.40.30.170">
    <property type="match status" value="1"/>
</dbReference>
<comment type="subcellular location">
    <subcellularLocation>
        <location evidence="1">Cell envelope</location>
    </subcellularLocation>
</comment>
<proteinExistence type="inferred from homology"/>
<evidence type="ECO:0000259" key="8">
    <source>
        <dbReference type="Pfam" id="PF25967"/>
    </source>
</evidence>
<feature type="domain" description="Multidrug resistance protein MdtA-like barrel-sandwich hybrid" evidence="6">
    <location>
        <begin position="63"/>
        <end position="193"/>
    </location>
</feature>
<feature type="domain" description="Multidrug resistance protein MdtA-like alpha-helical hairpin" evidence="5">
    <location>
        <begin position="104"/>
        <end position="172"/>
    </location>
</feature>
<feature type="domain" description="Multidrug resistance protein MdtA-like beta-barrel" evidence="7">
    <location>
        <begin position="208"/>
        <end position="294"/>
    </location>
</feature>
<comment type="similarity">
    <text evidence="2">Belongs to the membrane fusion protein (MFP) (TC 8.A.1) family.</text>
</comment>
<dbReference type="InterPro" id="IPR058625">
    <property type="entry name" value="MdtA-like_BSH"/>
</dbReference>
<dbReference type="PANTHER" id="PTHR30158">
    <property type="entry name" value="ACRA/E-RELATED COMPONENT OF DRUG EFFLUX TRANSPORTER"/>
    <property type="match status" value="1"/>
</dbReference>
<protein>
    <submittedName>
        <fullName evidence="9">Membrane fusion protein (Multidrug efflux system)</fullName>
    </submittedName>
</protein>
<keyword evidence="3" id="KW-0175">Coiled coil</keyword>
<feature type="chain" id="PRO_5015768364" evidence="4">
    <location>
        <begin position="28"/>
        <end position="376"/>
    </location>
</feature>
<dbReference type="PANTHER" id="PTHR30158:SF3">
    <property type="entry name" value="MULTIDRUG EFFLUX PUMP SUBUNIT ACRA-RELATED"/>
    <property type="match status" value="1"/>
</dbReference>
<evidence type="ECO:0000259" key="7">
    <source>
        <dbReference type="Pfam" id="PF25944"/>
    </source>
</evidence>
<organism evidence="9 10">
    <name type="scientific">Mycoplana dimorpha</name>
    <dbReference type="NCBI Taxonomy" id="28320"/>
    <lineage>
        <taxon>Bacteria</taxon>
        <taxon>Pseudomonadati</taxon>
        <taxon>Pseudomonadota</taxon>
        <taxon>Alphaproteobacteria</taxon>
        <taxon>Hyphomicrobiales</taxon>
        <taxon>Rhizobiaceae</taxon>
        <taxon>Mycoplana</taxon>
    </lineage>
</organism>
<evidence type="ECO:0000256" key="1">
    <source>
        <dbReference type="ARBA" id="ARBA00004196"/>
    </source>
</evidence>
<dbReference type="OrthoDB" id="9816569at2"/>
<feature type="coiled-coil region" evidence="3">
    <location>
        <begin position="134"/>
        <end position="168"/>
    </location>
</feature>
<dbReference type="Pfam" id="PF25876">
    <property type="entry name" value="HH_MFP_RND"/>
    <property type="match status" value="1"/>
</dbReference>
<reference evidence="9 10" key="1">
    <citation type="submission" date="2018-04" db="EMBL/GenBank/DDBJ databases">
        <title>Genomic Encyclopedia of Type Strains, Phase IV (KMG-IV): sequencing the most valuable type-strain genomes for metagenomic binning, comparative biology and taxonomic classification.</title>
        <authorList>
            <person name="Goeker M."/>
        </authorList>
    </citation>
    <scope>NUCLEOTIDE SEQUENCE [LARGE SCALE GENOMIC DNA]</scope>
    <source>
        <strain evidence="9 10">DSM 7138</strain>
    </source>
</reference>
<dbReference type="NCBIfam" id="TIGR01730">
    <property type="entry name" value="RND_mfp"/>
    <property type="match status" value="1"/>
</dbReference>
<evidence type="ECO:0000259" key="5">
    <source>
        <dbReference type="Pfam" id="PF25876"/>
    </source>
</evidence>
<dbReference type="Gene3D" id="2.40.420.20">
    <property type="match status" value="1"/>
</dbReference>
<evidence type="ECO:0000313" key="10">
    <source>
        <dbReference type="Proteomes" id="UP000241247"/>
    </source>
</evidence>
<feature type="signal peptide" evidence="4">
    <location>
        <begin position="1"/>
        <end position="27"/>
    </location>
</feature>
<dbReference type="SUPFAM" id="SSF111369">
    <property type="entry name" value="HlyD-like secretion proteins"/>
    <property type="match status" value="1"/>
</dbReference>
<accession>A0A2T5B8X2</accession>
<dbReference type="Pfam" id="PF25967">
    <property type="entry name" value="RND-MFP_C"/>
    <property type="match status" value="1"/>
</dbReference>
<dbReference type="GO" id="GO:0022857">
    <property type="term" value="F:transmembrane transporter activity"/>
    <property type="evidence" value="ECO:0007669"/>
    <property type="project" value="InterPro"/>
</dbReference>
<dbReference type="Pfam" id="PF25917">
    <property type="entry name" value="BSH_RND"/>
    <property type="match status" value="1"/>
</dbReference>
<dbReference type="Pfam" id="PF25944">
    <property type="entry name" value="Beta-barrel_RND"/>
    <property type="match status" value="1"/>
</dbReference>
<dbReference type="RefSeq" id="WP_108003133.1">
    <property type="nucleotide sequence ID" value="NZ_JBHEEX010000007.1"/>
</dbReference>
<evidence type="ECO:0000313" key="9">
    <source>
        <dbReference type="EMBL" id="PTM95431.1"/>
    </source>
</evidence>
<evidence type="ECO:0000259" key="6">
    <source>
        <dbReference type="Pfam" id="PF25917"/>
    </source>
</evidence>
<keyword evidence="10" id="KW-1185">Reference proteome</keyword>